<dbReference type="EMBL" id="JARBDR010000813">
    <property type="protein sequence ID" value="KAJ8305778.1"/>
    <property type="molecule type" value="Genomic_DNA"/>
</dbReference>
<keyword evidence="2" id="KW-1185">Reference proteome</keyword>
<organism evidence="1 2">
    <name type="scientific">Tegillarca granosa</name>
    <name type="common">Malaysian cockle</name>
    <name type="synonym">Anadara granosa</name>
    <dbReference type="NCBI Taxonomy" id="220873"/>
    <lineage>
        <taxon>Eukaryota</taxon>
        <taxon>Metazoa</taxon>
        <taxon>Spiralia</taxon>
        <taxon>Lophotrochozoa</taxon>
        <taxon>Mollusca</taxon>
        <taxon>Bivalvia</taxon>
        <taxon>Autobranchia</taxon>
        <taxon>Pteriomorphia</taxon>
        <taxon>Arcoida</taxon>
        <taxon>Arcoidea</taxon>
        <taxon>Arcidae</taxon>
        <taxon>Tegillarca</taxon>
    </lineage>
</organism>
<reference evidence="1 2" key="1">
    <citation type="submission" date="2022-12" db="EMBL/GenBank/DDBJ databases">
        <title>Chromosome-level genome of Tegillarca granosa.</title>
        <authorList>
            <person name="Kim J."/>
        </authorList>
    </citation>
    <scope>NUCLEOTIDE SEQUENCE [LARGE SCALE GENOMIC DNA]</scope>
    <source>
        <strain evidence="1">Teg-2019</strain>
        <tissue evidence="1">Adductor muscle</tissue>
    </source>
</reference>
<proteinExistence type="predicted"/>
<evidence type="ECO:0000313" key="2">
    <source>
        <dbReference type="Proteomes" id="UP001217089"/>
    </source>
</evidence>
<comment type="caution">
    <text evidence="1">The sequence shown here is derived from an EMBL/GenBank/DDBJ whole genome shotgun (WGS) entry which is preliminary data.</text>
</comment>
<name>A0ABQ9EKI6_TEGGR</name>
<gene>
    <name evidence="1" type="ORF">KUTeg_016323</name>
</gene>
<accession>A0ABQ9EKI6</accession>
<protein>
    <submittedName>
        <fullName evidence="1">Uncharacterized protein</fullName>
    </submittedName>
</protein>
<sequence>MRKYLIKLSLCKLNIDPWITLSRIFLVTGATDDSAGLEDTTNYITDNSHGVIRKESYEM</sequence>
<evidence type="ECO:0000313" key="1">
    <source>
        <dbReference type="EMBL" id="KAJ8305778.1"/>
    </source>
</evidence>
<dbReference type="Proteomes" id="UP001217089">
    <property type="component" value="Unassembled WGS sequence"/>
</dbReference>